<feature type="region of interest" description="Disordered" evidence="6">
    <location>
        <begin position="926"/>
        <end position="947"/>
    </location>
</feature>
<dbReference type="EC" id="5.6.2.4" evidence="5"/>
<evidence type="ECO:0000313" key="9">
    <source>
        <dbReference type="EMBL" id="KDQ49260.1"/>
    </source>
</evidence>
<comment type="catalytic activity">
    <reaction evidence="4">
        <text>Couples ATP hydrolysis with the unwinding of duplex DNA by translocating in the 3'-5' direction.</text>
        <dbReference type="EC" id="5.6.2.4"/>
    </reaction>
</comment>
<evidence type="ECO:0000259" key="7">
    <source>
        <dbReference type="PROSITE" id="PS51192"/>
    </source>
</evidence>
<dbReference type="GO" id="GO:0009378">
    <property type="term" value="F:four-way junction helicase activity"/>
    <property type="evidence" value="ECO:0007669"/>
    <property type="project" value="TreeGrafter"/>
</dbReference>
<dbReference type="InterPro" id="IPR011545">
    <property type="entry name" value="DEAD/DEAH_box_helicase_dom"/>
</dbReference>
<dbReference type="GO" id="GO:0043138">
    <property type="term" value="F:3'-5' DNA helicase activity"/>
    <property type="evidence" value="ECO:0007669"/>
    <property type="project" value="UniProtKB-EC"/>
</dbReference>
<dbReference type="GO" id="GO:0000724">
    <property type="term" value="P:double-strand break repair via homologous recombination"/>
    <property type="evidence" value="ECO:0007669"/>
    <property type="project" value="TreeGrafter"/>
</dbReference>
<dbReference type="GO" id="GO:0003676">
    <property type="term" value="F:nucleic acid binding"/>
    <property type="evidence" value="ECO:0007669"/>
    <property type="project" value="InterPro"/>
</dbReference>
<keyword evidence="2" id="KW-0547">Nucleotide-binding</keyword>
<dbReference type="PROSITE" id="PS51194">
    <property type="entry name" value="HELICASE_CTER"/>
    <property type="match status" value="1"/>
</dbReference>
<dbReference type="HOGENOM" id="CLU_225302_0_0_1"/>
<reference evidence="10" key="1">
    <citation type="journal article" date="2014" name="Proc. Natl. Acad. Sci. U.S.A.">
        <title>Extensive sampling of basidiomycete genomes demonstrates inadequacy of the white-rot/brown-rot paradigm for wood decay fungi.</title>
        <authorList>
            <person name="Riley R."/>
            <person name="Salamov A.A."/>
            <person name="Brown D.W."/>
            <person name="Nagy L.G."/>
            <person name="Floudas D."/>
            <person name="Held B.W."/>
            <person name="Levasseur A."/>
            <person name="Lombard V."/>
            <person name="Morin E."/>
            <person name="Otillar R."/>
            <person name="Lindquist E.A."/>
            <person name="Sun H."/>
            <person name="LaButti K.M."/>
            <person name="Schmutz J."/>
            <person name="Jabbour D."/>
            <person name="Luo H."/>
            <person name="Baker S.E."/>
            <person name="Pisabarro A.G."/>
            <person name="Walton J.D."/>
            <person name="Blanchette R.A."/>
            <person name="Henrissat B."/>
            <person name="Martin F."/>
            <person name="Cullen D."/>
            <person name="Hibbett D.S."/>
            <person name="Grigoriev I.V."/>
        </authorList>
    </citation>
    <scope>NUCLEOTIDE SEQUENCE [LARGE SCALE GENOMIC DNA]</scope>
    <source>
        <strain evidence="10">MUCL 33604</strain>
    </source>
</reference>
<feature type="domain" description="Helicase C-terminal" evidence="8">
    <location>
        <begin position="2713"/>
        <end position="2870"/>
    </location>
</feature>
<feature type="compositionally biased region" description="Basic and acidic residues" evidence="6">
    <location>
        <begin position="1889"/>
        <end position="1901"/>
    </location>
</feature>
<comment type="similarity">
    <text evidence="1">Belongs to the helicase family. RecQ subfamily.</text>
</comment>
<dbReference type="EMBL" id="KL197792">
    <property type="protein sequence ID" value="KDQ49260.1"/>
    <property type="molecule type" value="Genomic_DNA"/>
</dbReference>
<feature type="region of interest" description="Disordered" evidence="6">
    <location>
        <begin position="1368"/>
        <end position="1389"/>
    </location>
</feature>
<feature type="compositionally biased region" description="Low complexity" evidence="6">
    <location>
        <begin position="93"/>
        <end position="118"/>
    </location>
</feature>
<dbReference type="InParanoid" id="A0A067P5Y9"/>
<feature type="region of interest" description="Disordered" evidence="6">
    <location>
        <begin position="61"/>
        <end position="130"/>
    </location>
</feature>
<feature type="domain" description="Helicase ATP-binding" evidence="7">
    <location>
        <begin position="2526"/>
        <end position="2686"/>
    </location>
</feature>
<dbReference type="PANTHER" id="PTHR13710">
    <property type="entry name" value="DNA HELICASE RECQ FAMILY MEMBER"/>
    <property type="match status" value="1"/>
</dbReference>
<dbReference type="Proteomes" id="UP000027265">
    <property type="component" value="Unassembled WGS sequence"/>
</dbReference>
<dbReference type="SMART" id="SM00490">
    <property type="entry name" value="HELICc"/>
    <property type="match status" value="1"/>
</dbReference>
<name>A0A067P5Y9_9AGAM</name>
<evidence type="ECO:0000256" key="2">
    <source>
        <dbReference type="ARBA" id="ARBA00022741"/>
    </source>
</evidence>
<dbReference type="GO" id="GO:0005737">
    <property type="term" value="C:cytoplasm"/>
    <property type="evidence" value="ECO:0007669"/>
    <property type="project" value="TreeGrafter"/>
</dbReference>
<dbReference type="SUPFAM" id="SSF52540">
    <property type="entry name" value="P-loop containing nucleoside triphosphate hydrolases"/>
    <property type="match status" value="1"/>
</dbReference>
<feature type="region of interest" description="Disordered" evidence="6">
    <location>
        <begin position="1862"/>
        <end position="1924"/>
    </location>
</feature>
<feature type="compositionally biased region" description="Polar residues" evidence="6">
    <location>
        <begin position="3028"/>
        <end position="3046"/>
    </location>
</feature>
<dbReference type="OrthoDB" id="2507344at2759"/>
<feature type="region of interest" description="Disordered" evidence="6">
    <location>
        <begin position="1490"/>
        <end position="1524"/>
    </location>
</feature>
<feature type="compositionally biased region" description="Basic residues" evidence="6">
    <location>
        <begin position="64"/>
        <end position="74"/>
    </location>
</feature>
<evidence type="ECO:0000256" key="3">
    <source>
        <dbReference type="ARBA" id="ARBA00022840"/>
    </source>
</evidence>
<feature type="compositionally biased region" description="Pro residues" evidence="6">
    <location>
        <begin position="2926"/>
        <end position="2938"/>
    </location>
</feature>
<keyword evidence="10" id="KW-1185">Reference proteome</keyword>
<feature type="compositionally biased region" description="Polar residues" evidence="6">
    <location>
        <begin position="2940"/>
        <end position="2950"/>
    </location>
</feature>
<dbReference type="InterPro" id="IPR014001">
    <property type="entry name" value="Helicase_ATP-bd"/>
</dbReference>
<dbReference type="Pfam" id="PF00271">
    <property type="entry name" value="Helicase_C"/>
    <property type="match status" value="1"/>
</dbReference>
<dbReference type="Gene3D" id="3.40.50.300">
    <property type="entry name" value="P-loop containing nucleotide triphosphate hydrolases"/>
    <property type="match status" value="2"/>
</dbReference>
<dbReference type="PANTHER" id="PTHR13710:SF154">
    <property type="entry name" value="RECQ HELICASE, PUTATIVE (AFU_ORTHOLOGUE AFUA_6G14720)-RELATED"/>
    <property type="match status" value="1"/>
</dbReference>
<feature type="compositionally biased region" description="Low complexity" evidence="6">
    <location>
        <begin position="2965"/>
        <end position="2974"/>
    </location>
</feature>
<proteinExistence type="inferred from homology"/>
<feature type="compositionally biased region" description="Basic residues" evidence="6">
    <location>
        <begin position="928"/>
        <end position="940"/>
    </location>
</feature>
<dbReference type="SMART" id="SM00487">
    <property type="entry name" value="DEXDc"/>
    <property type="match status" value="1"/>
</dbReference>
<evidence type="ECO:0000256" key="6">
    <source>
        <dbReference type="SAM" id="MobiDB-lite"/>
    </source>
</evidence>
<gene>
    <name evidence="9" type="ORF">JAAARDRAFT_51811</name>
</gene>
<dbReference type="InterPro" id="IPR027417">
    <property type="entry name" value="P-loop_NTPase"/>
</dbReference>
<feature type="compositionally biased region" description="Basic and acidic residues" evidence="6">
    <location>
        <begin position="2982"/>
        <end position="2991"/>
    </location>
</feature>
<sequence>MSQSSGTELAPERQLENLLQKAIDLIKELPVVAVGSADNVDVESLTRIQVLITQLNTDAVPRGIKPKLPRRKRNSAADSQQEGGPRPERTHDSQSPSNQPRESSSPEPSQDGRPAGGDPDPEEEEPQRKDKRIQKLVNLFHSWLRKPVLAPAQLYDVLTKPSGLKQEEEEQAAIIRAVRGLPWADSKTWAEMFEDVRLDAPVDVENLLKEALDFPRRFTANRIISTVITRVKTINMVMDWKLFSGLQKFQYNLKIYKILFPERTANLSTPEDEKAFYQGDEEFRSWRKTQSNLITARNRFFSIFINLHNPLQSQYGAITLMDPAWDLQHLTVHSRSEDYQAYVTAADTLPPATEELPEGEDIHPLSILQPAIDQAVLSIIETIGGTPIAAYVYDFLESVENDIKIPRFPHQLHDQFVAIDAATTTITAASTITHSKSPALVTCAKGRIGLLKTLGSQVPSPRRTPNPTSTVLQDVVQAVTLSGHDWFADFLSNQDHPSFQKVSLTTLETEVFASLGRFCDSEVAGSKVFVQSQTALQSSIEASTVWADLPGGDCMIASGVQNVPHIPVDFRASRPRADGYWGPHEYTSTPMPFDPYSPYLAFIETPPHPDLRNRPPFLTLHTHHTVQAQRDETICIVNLQTQSNIEEVYLSTLATFEDCREGPPSSSDPNVHRILQSVKPPLPAYLNMKLCWLFIKYQPRLFYHLQLVLAAFQRFVLELQAYHRWRQEIARMGQGQKIATKTPLRGVIVDDCRTFHNFSHWGIPVFMRLPASQRSNLSSAKQGALVTPDDYSDVISKFDAQPDWTREKSFHGVPPAWYPPSVENPREFERIARTVTSTPYVPYNPKPAYVSLCRAVTADLNASPLFPHHVADRDENWVDSLFRERAEEKGRPWPPILTPHQSAALERIVESLLISAQAMIPLSSAVLQHHRGPPPRKKDKKPQPGFPRAMETAHEFIRQNRLEWYGQEHPVWHSAWRDHCFVGRLAMLYGTAPPPKTPFPLPILVASRSATKSMTMLYTWFILRHPTVNRIRFRGESLEAVSHDPRQWEYILSQGFFRSQAHQDLDVDSKFWVHDDGSVLNGVVRPLDRDIHPKLSETGQTITFDVFNSSPKLQSHVIYDLILLNMQAEFEETDLKLAGARDRIHQPTPNFFRFFWMWDGCPNLLDSDTSQASLQKFALAVQCWPGYPTVLEGFKFDQPGLDQELFSSREQEFLRFYYNSVFETLRRVPTFPHTRIIIIVQANKIHPIKYPKHQVPIFSSTLISDFPASLMASPFTSPNIKSWTIVNNFPHPPIIHSSTLSLTLCSSPSLALALALNPCIALTLTLSDLLSLDFALNLWISLTNIADLGFLAILYPSTNIIMSQTLAAPTTPTPPDHHPSVSAQPAPQQCPDCHEPIKGNIATHKRTRHQQSASAKYRFSGGASVSLSVERVDGTFTCLYCPDRKYENASAFTAHAKACLKAATLPPPPDLLPDQPVVKTITNPCIDSEEHLDEQEEDEPSEQQEQSETAERSAQVDIDPLDTRFPPFHPDQNTVTDDLRLNSAGLVVNTAFRVLVCLSCYEEHILQTCINPTTAAKHARTQHALRHIKEDFNAYLLTAYPLLAQGPSQPMESVSAIPGIPVLGQPTSLVHFCPSCHRGYTNKSSYRCHKCTPVPFTQRMGLTSLQPTLSHGQTFYHGNRVHIFPVTLPPLNPSSPSSGAFFKFKASLPAIDAPSDEIVIPENYRELCQFISREGWLSHVEKHSWSGLLSMVEPPVEDKFADLTTLTCEYLHGLQKSHNDVVFRVTREFTTLQDMLNNRGLPPLTVPTIQKYSHIQSKLLAFVIRLTEESIEGSTYNVTLPPVLKTPATRLAHLLTLRSQSVTDGNAARGEPPDLAPPRPSPLDLSDDGPGHDQRPAHVNDDDAEDEDDQEPPEDAEVFTSSSTRTRFRIRRTDAEEDSREVTRIHQAIDDLIYALVTHTTADPNNKYYTPIYRFLVLASMRRNKLWIPASQITQIISALIFYFHHVLLERAIQHSIRTGQPILQLIPQYTSPIRENYLMPAANLLTLQHMFKALGSTEEGFPMFTAMDFSGDNLLFKGHVLTKAKYKSFADNLYESAYHLLSQGVLFGRFDDEMMNWRTQIIHETMPCRDVGYCFLDDPHNPFLAVKDKVLTLMLEDPILSRRFSYTDSQGNIILKPSSCFAWLDIHDECLLHITLATLYTQGHNARLEELCSHLLRNVSGGSVRNVHIYNQVFTLIGTYFKASGLTGRDNVVARTPSIKIGNLFVTLLAYSREAVACLTTALVDETAGRRARNYLFPGRHRPFFPQDLSDFMARKTLDHFGVEIRPREQRHINDFHSNTNGFVLHPTCITTSQFHLQSGHGGHVASRLYAQDRRMPEGIPEECVFRSMFASAQWQLVFGYDDELSLKMGKNPRFGIQVPAGASNGGSSIDTVRLGIDIADRVSMGLTTVIRQESRLSLAAGVAELKDYIDTIGIGLEHSTSATGPNVPGPSKKVTVTGAVYAALKMEMGPDAEFKIPEQAQATQALVDSKYDVLYVAPTGSGKTLPHQLACKHFDKGRMTVIVLPLQALHEEFVERATDAKISRVTWKHSTPPTTQHSLVFVPVENAPIKPFVSWALTHAKCGNLARVVVDEAHLLLTHAGFRSVMEDLWVIRTFGVQIVLLTATMPPYLVPALWQTVGSKAHLTIRAPTCRPEISYRVIHCHSKAHVFDKIAEHVRTTPLKTRETGIVFCHSKSDAERLSQHLKVPCVHAGLPKDERDAICVGWKAAVHPWIVSTSVLDCGVDNKHVRFVLHCGRPATPINIVQQGGRGGRDGVKSFSITFHSNKIWIPAYADPEDLFGVGIMADWVTDDELCRRIRLTSFNDGDPQPKSCFELGKGTHLCDNCDKQVASQLTVAPCQSGRLVDVDAVSLRQIRLNDGENPIPDSPSSPPSPSSPSNPVGQLSTPFKLSSKPEHSSAPTPPSRRQSQQSSSEEIPMELVDDHPQRSPSEHQLLIDFASSSHKASSSRGEPYPANPTKYATRKHTPTFNNNPKKQRQLYTSNRNTIDKPTMVPEELSFLPSPPKTRAPPPSKVKDKTQATLLAPHPHSEIYEVVWLAIQRLKGSCALCQFIGNPCHQTSNNCPNKRCNSHDPEYKYIRESKRFPLPVGICWKCGIPQKGMFTNHSGMTQPIHPAPVPGGTCDSTDVPIPIVFYCFKHTNTGSRTLFRKSMGLDTDENVFGLDQFGQWLVEVDESGLPNLVRAFHWAVTTSAFGKTLVQRH</sequence>
<evidence type="ECO:0000256" key="5">
    <source>
        <dbReference type="ARBA" id="ARBA00034808"/>
    </source>
</evidence>
<evidence type="ECO:0000313" key="10">
    <source>
        <dbReference type="Proteomes" id="UP000027265"/>
    </source>
</evidence>
<protein>
    <recommendedName>
        <fullName evidence="5">DNA 3'-5' helicase</fullName>
        <ecNumber evidence="5">5.6.2.4</ecNumber>
    </recommendedName>
</protein>
<dbReference type="GO" id="GO:0005524">
    <property type="term" value="F:ATP binding"/>
    <property type="evidence" value="ECO:0007669"/>
    <property type="project" value="UniProtKB-KW"/>
</dbReference>
<feature type="region of interest" description="Disordered" evidence="6">
    <location>
        <begin position="2919"/>
        <end position="3075"/>
    </location>
</feature>
<evidence type="ECO:0000259" key="8">
    <source>
        <dbReference type="PROSITE" id="PS51194"/>
    </source>
</evidence>
<organism evidence="9 10">
    <name type="scientific">Jaapia argillacea MUCL 33604</name>
    <dbReference type="NCBI Taxonomy" id="933084"/>
    <lineage>
        <taxon>Eukaryota</taxon>
        <taxon>Fungi</taxon>
        <taxon>Dikarya</taxon>
        <taxon>Basidiomycota</taxon>
        <taxon>Agaricomycotina</taxon>
        <taxon>Agaricomycetes</taxon>
        <taxon>Agaricomycetidae</taxon>
        <taxon>Jaapiales</taxon>
        <taxon>Jaapiaceae</taxon>
        <taxon>Jaapia</taxon>
    </lineage>
</organism>
<feature type="compositionally biased region" description="Low complexity" evidence="6">
    <location>
        <begin position="3000"/>
        <end position="3009"/>
    </location>
</feature>
<dbReference type="InterPro" id="IPR001650">
    <property type="entry name" value="Helicase_C-like"/>
</dbReference>
<feature type="compositionally biased region" description="Acidic residues" evidence="6">
    <location>
        <begin position="1490"/>
        <end position="1502"/>
    </location>
</feature>
<keyword evidence="3" id="KW-0067">ATP-binding</keyword>
<dbReference type="STRING" id="933084.A0A067P5Y9"/>
<dbReference type="GO" id="GO:0005694">
    <property type="term" value="C:chromosome"/>
    <property type="evidence" value="ECO:0007669"/>
    <property type="project" value="TreeGrafter"/>
</dbReference>
<feature type="compositionally biased region" description="Acidic residues" evidence="6">
    <location>
        <begin position="1902"/>
        <end position="1917"/>
    </location>
</feature>
<feature type="compositionally biased region" description="Pro residues" evidence="6">
    <location>
        <begin position="3062"/>
        <end position="3073"/>
    </location>
</feature>
<evidence type="ECO:0000256" key="1">
    <source>
        <dbReference type="ARBA" id="ARBA00005446"/>
    </source>
</evidence>
<dbReference type="PROSITE" id="PS51192">
    <property type="entry name" value="HELICASE_ATP_BIND_1"/>
    <property type="match status" value="1"/>
</dbReference>
<dbReference type="Pfam" id="PF00270">
    <property type="entry name" value="DEAD"/>
    <property type="match status" value="1"/>
</dbReference>
<evidence type="ECO:0000256" key="4">
    <source>
        <dbReference type="ARBA" id="ARBA00034617"/>
    </source>
</evidence>
<accession>A0A067P5Y9</accession>